<dbReference type="EMBL" id="JAODUP010000043">
    <property type="protein sequence ID" value="KAK2166020.1"/>
    <property type="molecule type" value="Genomic_DNA"/>
</dbReference>
<evidence type="ECO:0008006" key="3">
    <source>
        <dbReference type="Google" id="ProtNLM"/>
    </source>
</evidence>
<dbReference type="Proteomes" id="UP001208570">
    <property type="component" value="Unassembled WGS sequence"/>
</dbReference>
<evidence type="ECO:0000313" key="2">
    <source>
        <dbReference type="Proteomes" id="UP001208570"/>
    </source>
</evidence>
<gene>
    <name evidence="1" type="ORF">LSH36_43g00028</name>
</gene>
<accession>A0AAD9K8L1</accession>
<dbReference type="AlphaFoldDB" id="A0AAD9K8L1"/>
<keyword evidence="2" id="KW-1185">Reference proteome</keyword>
<sequence length="391" mass="43428">MIIVTARLPGRSVFLAGEHIECKVTFTNVIKHRRDGTPTKSKSYTLAWASAQIHCQCSVSESRVGLPKTRQLTSSEVSTSGNDTSFIPCKGEKGSTVLSTKPSILFCDLVLVPGESQTFTYQELIPGDAPPTFRGNAVKYSYKITVGTQKFNCPTKLLRVPFRVLVVPGLNDITVYGECDELKPNNPFKRTQQKESSVLEVALEVLQTITCRKAAHTYNITNARGKVAKFCLFKQAYKIGDDIVGTCDFTEATIPCVQFSATLQSEEIVTEECRKKSKDTPMIIPYSNHDEVCLHTCKSHISIPIPLTATPGFSTDLVSLRWYLHFEFVISKHCLEPLKQPESPSESATWQGPSYLDVETMVWDLPIKVYATNPMYATSVSLLKTEVTHAL</sequence>
<name>A0AAD9K8L1_9ANNE</name>
<reference evidence="1" key="1">
    <citation type="journal article" date="2023" name="Mol. Biol. Evol.">
        <title>Third-Generation Sequencing Reveals the Adaptive Role of the Epigenome in Three Deep-Sea Polychaetes.</title>
        <authorList>
            <person name="Perez M."/>
            <person name="Aroh O."/>
            <person name="Sun Y."/>
            <person name="Lan Y."/>
            <person name="Juniper S.K."/>
            <person name="Young C.R."/>
            <person name="Angers B."/>
            <person name="Qian P.Y."/>
        </authorList>
    </citation>
    <scope>NUCLEOTIDE SEQUENCE</scope>
    <source>
        <strain evidence="1">P08H-3</strain>
    </source>
</reference>
<proteinExistence type="predicted"/>
<dbReference type="Pfam" id="PF08737">
    <property type="entry name" value="Rgp1"/>
    <property type="match status" value="2"/>
</dbReference>
<comment type="caution">
    <text evidence="1">The sequence shown here is derived from an EMBL/GenBank/DDBJ whole genome shotgun (WGS) entry which is preliminary data.</text>
</comment>
<dbReference type="InterPro" id="IPR014848">
    <property type="entry name" value="Rgp1"/>
</dbReference>
<dbReference type="PANTHER" id="PTHR12507">
    <property type="entry name" value="REDUCED GROWTH PHENOTYPE 1 RGP1, YEAST -RELATED"/>
    <property type="match status" value="1"/>
</dbReference>
<organism evidence="1 2">
    <name type="scientific">Paralvinella palmiformis</name>
    <dbReference type="NCBI Taxonomy" id="53620"/>
    <lineage>
        <taxon>Eukaryota</taxon>
        <taxon>Metazoa</taxon>
        <taxon>Spiralia</taxon>
        <taxon>Lophotrochozoa</taxon>
        <taxon>Annelida</taxon>
        <taxon>Polychaeta</taxon>
        <taxon>Sedentaria</taxon>
        <taxon>Canalipalpata</taxon>
        <taxon>Terebellida</taxon>
        <taxon>Terebelliformia</taxon>
        <taxon>Alvinellidae</taxon>
        <taxon>Paralvinella</taxon>
    </lineage>
</organism>
<protein>
    <recommendedName>
        <fullName evidence="3">RAB6A-GEF complex partner protein 2</fullName>
    </recommendedName>
</protein>
<evidence type="ECO:0000313" key="1">
    <source>
        <dbReference type="EMBL" id="KAK2166020.1"/>
    </source>
</evidence>